<dbReference type="PANTHER" id="PTHR24413">
    <property type="entry name" value="SPECKLE-TYPE POZ PROTEIN"/>
    <property type="match status" value="1"/>
</dbReference>
<evidence type="ECO:0000313" key="2">
    <source>
        <dbReference type="Proteomes" id="UP000492821"/>
    </source>
</evidence>
<accession>A0A7E4WAB0</accession>
<dbReference type="InterPro" id="IPR011333">
    <property type="entry name" value="SKP1/BTB/POZ_sf"/>
</dbReference>
<dbReference type="SMART" id="SM00225">
    <property type="entry name" value="BTB"/>
    <property type="match status" value="1"/>
</dbReference>
<dbReference type="AlphaFoldDB" id="A0A7E4WAB0"/>
<dbReference type="CDD" id="cd18186">
    <property type="entry name" value="BTB_POZ_ZBTB_KLHL-like"/>
    <property type="match status" value="1"/>
</dbReference>
<protein>
    <submittedName>
        <fullName evidence="3">BTB domain-containing protein</fullName>
    </submittedName>
</protein>
<dbReference type="SUPFAM" id="SSF54695">
    <property type="entry name" value="POZ domain"/>
    <property type="match status" value="1"/>
</dbReference>
<dbReference type="InterPro" id="IPR000210">
    <property type="entry name" value="BTB/POZ_dom"/>
</dbReference>
<feature type="domain" description="BTB" evidence="1">
    <location>
        <begin position="82"/>
        <end position="141"/>
    </location>
</feature>
<proteinExistence type="predicted"/>
<organism evidence="2 3">
    <name type="scientific">Panagrellus redivivus</name>
    <name type="common">Microworm</name>
    <dbReference type="NCBI Taxonomy" id="6233"/>
    <lineage>
        <taxon>Eukaryota</taxon>
        <taxon>Metazoa</taxon>
        <taxon>Ecdysozoa</taxon>
        <taxon>Nematoda</taxon>
        <taxon>Chromadorea</taxon>
        <taxon>Rhabditida</taxon>
        <taxon>Tylenchina</taxon>
        <taxon>Panagrolaimomorpha</taxon>
        <taxon>Panagrolaimoidea</taxon>
        <taxon>Panagrolaimidae</taxon>
        <taxon>Panagrellus</taxon>
    </lineage>
</organism>
<name>A0A7E4WAB0_PANRE</name>
<dbReference type="Gene3D" id="3.30.710.10">
    <property type="entry name" value="Potassium Channel Kv1.1, Chain A"/>
    <property type="match status" value="1"/>
</dbReference>
<dbReference type="WBParaSite" id="Pan_g8291.t1">
    <property type="protein sequence ID" value="Pan_g8291.t1"/>
    <property type="gene ID" value="Pan_g8291"/>
</dbReference>
<evidence type="ECO:0000313" key="3">
    <source>
        <dbReference type="WBParaSite" id="Pan_g8291.t1"/>
    </source>
</evidence>
<keyword evidence="2" id="KW-1185">Reference proteome</keyword>
<dbReference type="PROSITE" id="PS50097">
    <property type="entry name" value="BTB"/>
    <property type="match status" value="1"/>
</dbReference>
<reference evidence="3" key="2">
    <citation type="submission" date="2020-10" db="UniProtKB">
        <authorList>
            <consortium name="WormBaseParasite"/>
        </authorList>
    </citation>
    <scope>IDENTIFICATION</scope>
</reference>
<dbReference type="Pfam" id="PF00651">
    <property type="entry name" value="BTB"/>
    <property type="match status" value="1"/>
</dbReference>
<reference evidence="2" key="1">
    <citation type="journal article" date="2013" name="Genetics">
        <title>The draft genome and transcriptome of Panagrellus redivivus are shaped by the harsh demands of a free-living lifestyle.</title>
        <authorList>
            <person name="Srinivasan J."/>
            <person name="Dillman A.R."/>
            <person name="Macchietto M.G."/>
            <person name="Heikkinen L."/>
            <person name="Lakso M."/>
            <person name="Fracchia K.M."/>
            <person name="Antoshechkin I."/>
            <person name="Mortazavi A."/>
            <person name="Wong G."/>
            <person name="Sternberg P.W."/>
        </authorList>
    </citation>
    <scope>NUCLEOTIDE SEQUENCE [LARGE SCALE GENOMIC DNA]</scope>
    <source>
        <strain evidence="2">MT8872</strain>
    </source>
</reference>
<sequence>MALQFNRIVDGRVTIEANRLPTKTLKFTKVKIYNFHYLPHRDVYAAVTYGSLEFRITVEIFVVTDFIPDIRNHFSKYTKIPTDFKIYCGDDYYEVHKAALSKISSVFEAMLQHNFVETNSNKLEIVDFDFKTVEAALNACYGRPISDITVKLAIDILYFSDKYNIKNIFDQFEEIHNISNNNFFEVLRCAEDCSKPNLFAKCAEYYKINRRSIEKIKQLSAKSVINLMKSACKCETAYGIFPHALELGMRIDTSCVELPRIETFRDFLNAAQYAYEYPKRNLRMACIQFWAENKEVLEETPQYKTHLKVIKHLLTVIC</sequence>
<evidence type="ECO:0000259" key="1">
    <source>
        <dbReference type="PROSITE" id="PS50097"/>
    </source>
</evidence>
<dbReference type="Proteomes" id="UP000492821">
    <property type="component" value="Unassembled WGS sequence"/>
</dbReference>